<sequence>MRSPQPDDEEMIHLRRHMFNPDNALRSEATQRLYACYAVAYTVVDVLAAFLFIVGSILFFRESTTTTGTWLFLIGSILFGVRPCISLVREWHLLRIRDYDDLAAEA</sequence>
<proteinExistence type="predicted"/>
<protein>
    <submittedName>
        <fullName evidence="3">YrhK family protein</fullName>
    </submittedName>
</protein>
<evidence type="ECO:0000313" key="3">
    <source>
        <dbReference type="EMBL" id="MCX7467996.1"/>
    </source>
</evidence>
<reference evidence="3" key="1">
    <citation type="submission" date="2022-11" db="EMBL/GenBank/DDBJ databases">
        <title>Corynebacterium sp. isolated from Penguins.</title>
        <authorList>
            <person name="Sedlar K."/>
            <person name="Svec P."/>
        </authorList>
    </citation>
    <scope>NUCLEOTIDE SEQUENCE</scope>
    <source>
        <strain evidence="3">P7374</strain>
    </source>
</reference>
<accession>A0A9Q4C6R6</accession>
<comment type="caution">
    <text evidence="3">The sequence shown here is derived from an EMBL/GenBank/DDBJ whole genome shotgun (WGS) entry which is preliminary data.</text>
</comment>
<keyword evidence="1" id="KW-1133">Transmembrane helix</keyword>
<keyword evidence="1" id="KW-0472">Membrane</keyword>
<feature type="domain" description="YrhK" evidence="2">
    <location>
        <begin position="37"/>
        <end position="90"/>
    </location>
</feature>
<name>A0A9Q4C6R6_9CORY</name>
<organism evidence="3 4">
    <name type="scientific">Corynebacterium pygosceleis</name>
    <dbReference type="NCBI Taxonomy" id="2800406"/>
    <lineage>
        <taxon>Bacteria</taxon>
        <taxon>Bacillati</taxon>
        <taxon>Actinomycetota</taxon>
        <taxon>Actinomycetes</taxon>
        <taxon>Mycobacteriales</taxon>
        <taxon>Corynebacteriaceae</taxon>
        <taxon>Corynebacterium</taxon>
    </lineage>
</organism>
<evidence type="ECO:0000259" key="2">
    <source>
        <dbReference type="Pfam" id="PF14145"/>
    </source>
</evidence>
<feature type="transmembrane region" description="Helical" evidence="1">
    <location>
        <begin position="70"/>
        <end position="88"/>
    </location>
</feature>
<evidence type="ECO:0000313" key="4">
    <source>
        <dbReference type="Proteomes" id="UP001071478"/>
    </source>
</evidence>
<keyword evidence="1" id="KW-0812">Transmembrane</keyword>
<dbReference type="Pfam" id="PF14145">
    <property type="entry name" value="YrhK"/>
    <property type="match status" value="1"/>
</dbReference>
<dbReference type="RefSeq" id="WP_248085868.1">
    <property type="nucleotide sequence ID" value="NZ_JAENIQ020000001.1"/>
</dbReference>
<dbReference type="Proteomes" id="UP001071478">
    <property type="component" value="Unassembled WGS sequence"/>
</dbReference>
<feature type="transmembrane region" description="Helical" evidence="1">
    <location>
        <begin position="34"/>
        <end position="58"/>
    </location>
</feature>
<dbReference type="InterPro" id="IPR025424">
    <property type="entry name" value="YrhK_domain"/>
</dbReference>
<evidence type="ECO:0000256" key="1">
    <source>
        <dbReference type="SAM" id="Phobius"/>
    </source>
</evidence>
<gene>
    <name evidence="3" type="ORF">OS129_03760</name>
</gene>
<dbReference type="EMBL" id="JAPMKU010000002">
    <property type="protein sequence ID" value="MCX7467996.1"/>
    <property type="molecule type" value="Genomic_DNA"/>
</dbReference>
<dbReference type="AlphaFoldDB" id="A0A9Q4C6R6"/>